<gene>
    <name evidence="1" type="ORF">E2C01_038689</name>
</gene>
<name>A0A5B7FHU2_PORTR</name>
<organism evidence="1 2">
    <name type="scientific">Portunus trituberculatus</name>
    <name type="common">Swimming crab</name>
    <name type="synonym">Neptunus trituberculatus</name>
    <dbReference type="NCBI Taxonomy" id="210409"/>
    <lineage>
        <taxon>Eukaryota</taxon>
        <taxon>Metazoa</taxon>
        <taxon>Ecdysozoa</taxon>
        <taxon>Arthropoda</taxon>
        <taxon>Crustacea</taxon>
        <taxon>Multicrustacea</taxon>
        <taxon>Malacostraca</taxon>
        <taxon>Eumalacostraca</taxon>
        <taxon>Eucarida</taxon>
        <taxon>Decapoda</taxon>
        <taxon>Pleocyemata</taxon>
        <taxon>Brachyura</taxon>
        <taxon>Eubrachyura</taxon>
        <taxon>Portunoidea</taxon>
        <taxon>Portunidae</taxon>
        <taxon>Portuninae</taxon>
        <taxon>Portunus</taxon>
    </lineage>
</organism>
<dbReference type="EMBL" id="VSRR010006529">
    <property type="protein sequence ID" value="MPC45006.1"/>
    <property type="molecule type" value="Genomic_DNA"/>
</dbReference>
<dbReference type="Proteomes" id="UP000324222">
    <property type="component" value="Unassembled WGS sequence"/>
</dbReference>
<dbReference type="AlphaFoldDB" id="A0A5B7FHU2"/>
<protein>
    <submittedName>
        <fullName evidence="1">Uncharacterized protein</fullName>
    </submittedName>
</protein>
<evidence type="ECO:0000313" key="1">
    <source>
        <dbReference type="EMBL" id="MPC45006.1"/>
    </source>
</evidence>
<evidence type="ECO:0000313" key="2">
    <source>
        <dbReference type="Proteomes" id="UP000324222"/>
    </source>
</evidence>
<accession>A0A5B7FHU2</accession>
<sequence>MWVVVRGAVHPRTDRLRVRAVLSGGDERQVYGGADPNLPALITLYPLPCTLHSPTYHLPPSTPLSPPNTVQAPFSPSIQHHRISLGSPPNPSPGHSIRYLLSAILQLSLLLLSIRCGLLPSLHPAVSPSVLPSNV</sequence>
<comment type="caution">
    <text evidence="1">The sequence shown here is derived from an EMBL/GenBank/DDBJ whole genome shotgun (WGS) entry which is preliminary data.</text>
</comment>
<proteinExistence type="predicted"/>
<keyword evidence="2" id="KW-1185">Reference proteome</keyword>
<reference evidence="1 2" key="1">
    <citation type="submission" date="2019-05" db="EMBL/GenBank/DDBJ databases">
        <title>Another draft genome of Portunus trituberculatus and its Hox gene families provides insights of decapod evolution.</title>
        <authorList>
            <person name="Jeong J.-H."/>
            <person name="Song I."/>
            <person name="Kim S."/>
            <person name="Choi T."/>
            <person name="Kim D."/>
            <person name="Ryu S."/>
            <person name="Kim W."/>
        </authorList>
    </citation>
    <scope>NUCLEOTIDE SEQUENCE [LARGE SCALE GENOMIC DNA]</scope>
    <source>
        <tissue evidence="1">Muscle</tissue>
    </source>
</reference>